<feature type="region of interest" description="Disordered" evidence="1">
    <location>
        <begin position="153"/>
        <end position="177"/>
    </location>
</feature>
<organism evidence="2">
    <name type="scientific">Sesamum latifolium</name>
    <dbReference type="NCBI Taxonomy" id="2727402"/>
    <lineage>
        <taxon>Eukaryota</taxon>
        <taxon>Viridiplantae</taxon>
        <taxon>Streptophyta</taxon>
        <taxon>Embryophyta</taxon>
        <taxon>Tracheophyta</taxon>
        <taxon>Spermatophyta</taxon>
        <taxon>Magnoliopsida</taxon>
        <taxon>eudicotyledons</taxon>
        <taxon>Gunneridae</taxon>
        <taxon>Pentapetalae</taxon>
        <taxon>asterids</taxon>
        <taxon>lamiids</taxon>
        <taxon>Lamiales</taxon>
        <taxon>Pedaliaceae</taxon>
        <taxon>Sesamum</taxon>
    </lineage>
</organism>
<accession>A0AAW2SPB9</accession>
<dbReference type="AlphaFoldDB" id="A0AAW2SPB9"/>
<feature type="region of interest" description="Disordered" evidence="1">
    <location>
        <begin position="75"/>
        <end position="99"/>
    </location>
</feature>
<comment type="caution">
    <text evidence="2">The sequence shown here is derived from an EMBL/GenBank/DDBJ whole genome shotgun (WGS) entry which is preliminary data.</text>
</comment>
<reference evidence="2" key="2">
    <citation type="journal article" date="2024" name="Plant">
        <title>Genomic evolution and insights into agronomic trait innovations of Sesamum species.</title>
        <authorList>
            <person name="Miao H."/>
            <person name="Wang L."/>
            <person name="Qu L."/>
            <person name="Liu H."/>
            <person name="Sun Y."/>
            <person name="Le M."/>
            <person name="Wang Q."/>
            <person name="Wei S."/>
            <person name="Zheng Y."/>
            <person name="Lin W."/>
            <person name="Duan Y."/>
            <person name="Cao H."/>
            <person name="Xiong S."/>
            <person name="Wang X."/>
            <person name="Wei L."/>
            <person name="Li C."/>
            <person name="Ma Q."/>
            <person name="Ju M."/>
            <person name="Zhao R."/>
            <person name="Li G."/>
            <person name="Mu C."/>
            <person name="Tian Q."/>
            <person name="Mei H."/>
            <person name="Zhang T."/>
            <person name="Gao T."/>
            <person name="Zhang H."/>
        </authorList>
    </citation>
    <scope>NUCLEOTIDE SEQUENCE</scope>
    <source>
        <strain evidence="2">KEN1</strain>
    </source>
</reference>
<sequence>MSFDDIWKEISSNIAADDSAPRIYIVSWNDHFFVLKAEASAYYIIDTLGERLFEGCNQAYILRFDEKAIMRKEAEKEESDQLKTEASETENSEEDKEQEEIICSGKECCREFIKRFLAAIPLKELEEDEKKKAGSYFSLHHRLQIEFNYSCSSSLPPSSTSSPLSSVTTTSCSTFSE</sequence>
<feature type="compositionally biased region" description="Basic and acidic residues" evidence="1">
    <location>
        <begin position="75"/>
        <end position="86"/>
    </location>
</feature>
<protein>
    <submittedName>
        <fullName evidence="2">Uncharacterized protein</fullName>
    </submittedName>
</protein>
<reference evidence="2" key="1">
    <citation type="submission" date="2020-06" db="EMBL/GenBank/DDBJ databases">
        <authorList>
            <person name="Li T."/>
            <person name="Hu X."/>
            <person name="Zhang T."/>
            <person name="Song X."/>
            <person name="Zhang H."/>
            <person name="Dai N."/>
            <person name="Sheng W."/>
            <person name="Hou X."/>
            <person name="Wei L."/>
        </authorList>
    </citation>
    <scope>NUCLEOTIDE SEQUENCE</scope>
    <source>
        <strain evidence="2">KEN1</strain>
        <tissue evidence="2">Leaf</tissue>
    </source>
</reference>
<name>A0AAW2SPB9_9LAMI</name>
<dbReference type="EMBL" id="JACGWN010000016">
    <property type="protein sequence ID" value="KAL0394268.1"/>
    <property type="molecule type" value="Genomic_DNA"/>
</dbReference>
<proteinExistence type="predicted"/>
<dbReference type="PANTHER" id="PTHR31182">
    <property type="entry name" value="C2 NT-TYPE DOMAIN-CONTAINING PROTEIN"/>
    <property type="match status" value="1"/>
</dbReference>
<evidence type="ECO:0000256" key="1">
    <source>
        <dbReference type="SAM" id="MobiDB-lite"/>
    </source>
</evidence>
<evidence type="ECO:0000313" key="2">
    <source>
        <dbReference type="EMBL" id="KAL0394268.1"/>
    </source>
</evidence>
<feature type="compositionally biased region" description="Acidic residues" evidence="1">
    <location>
        <begin position="87"/>
        <end position="99"/>
    </location>
</feature>
<gene>
    <name evidence="2" type="ORF">Slati_4393000</name>
</gene>
<dbReference type="PANTHER" id="PTHR31182:SF17">
    <property type="entry name" value="EEIG1_EHBP1 PROTEIN AMINO-TERMINAL DOMAIN PROTEIN"/>
    <property type="match status" value="1"/>
</dbReference>